<evidence type="ECO:0000256" key="11">
    <source>
        <dbReference type="HAMAP-Rule" id="MF_02079"/>
    </source>
</evidence>
<dbReference type="Pfam" id="PF01098">
    <property type="entry name" value="FTSW_RODA_SPOVE"/>
    <property type="match status" value="1"/>
</dbReference>
<dbReference type="NCBIfam" id="TIGR02210">
    <property type="entry name" value="rodA_shape"/>
    <property type="match status" value="1"/>
</dbReference>
<comment type="similarity">
    <text evidence="11">Belongs to the SEDS family. MrdB/RodA subfamily.</text>
</comment>
<keyword evidence="13" id="KW-1185">Reference proteome</keyword>
<evidence type="ECO:0000256" key="3">
    <source>
        <dbReference type="ARBA" id="ARBA00022676"/>
    </source>
</evidence>
<evidence type="ECO:0000313" key="12">
    <source>
        <dbReference type="EMBL" id="ARP83795.1"/>
    </source>
</evidence>
<dbReference type="RefSeq" id="WP_086067119.1">
    <property type="nucleotide sequence ID" value="NZ_CP021108.1"/>
</dbReference>
<dbReference type="InterPro" id="IPR018365">
    <property type="entry name" value="Cell_cycle_FtsW-rel_CS"/>
</dbReference>
<keyword evidence="4 11" id="KW-0808">Transferase</keyword>
<evidence type="ECO:0000256" key="8">
    <source>
        <dbReference type="ARBA" id="ARBA00022989"/>
    </source>
</evidence>
<evidence type="ECO:0000313" key="13">
    <source>
        <dbReference type="Proteomes" id="UP000194151"/>
    </source>
</evidence>
<dbReference type="InterPro" id="IPR011923">
    <property type="entry name" value="RodA/MrdB"/>
</dbReference>
<accession>A0A1W6YRS8</accession>
<keyword evidence="9 11" id="KW-0472">Membrane</keyword>
<comment type="function">
    <text evidence="11">Peptidoglycan polymerase that is essential for cell wall elongation.</text>
</comment>
<evidence type="ECO:0000256" key="6">
    <source>
        <dbReference type="ARBA" id="ARBA00022960"/>
    </source>
</evidence>
<dbReference type="GO" id="GO:0008360">
    <property type="term" value="P:regulation of cell shape"/>
    <property type="evidence" value="ECO:0007669"/>
    <property type="project" value="UniProtKB-KW"/>
</dbReference>
<feature type="transmembrane region" description="Helical" evidence="11">
    <location>
        <begin position="139"/>
        <end position="154"/>
    </location>
</feature>
<reference evidence="12 13" key="1">
    <citation type="submission" date="2017-05" db="EMBL/GenBank/DDBJ databases">
        <title>Complete and WGS of Bordetella genogroups.</title>
        <authorList>
            <person name="Spilker T."/>
            <person name="LiPuma J."/>
        </authorList>
    </citation>
    <scope>NUCLEOTIDE SEQUENCE [LARGE SCALE GENOMIC DNA]</scope>
    <source>
        <strain evidence="12 13">AU19157</strain>
    </source>
</reference>
<dbReference type="EC" id="2.4.99.28" evidence="11"/>
<comment type="catalytic activity">
    <reaction evidence="11">
        <text>[GlcNAc-(1-&gt;4)-Mur2Ac(oyl-L-Ala-gamma-D-Glu-L-Lys-D-Ala-D-Ala)](n)-di-trans,octa-cis-undecaprenyl diphosphate + beta-D-GlcNAc-(1-&gt;4)-Mur2Ac(oyl-L-Ala-gamma-D-Glu-L-Lys-D-Ala-D-Ala)-di-trans,octa-cis-undecaprenyl diphosphate = [GlcNAc-(1-&gt;4)-Mur2Ac(oyl-L-Ala-gamma-D-Glu-L-Lys-D-Ala-D-Ala)](n+1)-di-trans,octa-cis-undecaprenyl diphosphate + di-trans,octa-cis-undecaprenyl diphosphate + H(+)</text>
        <dbReference type="Rhea" id="RHEA:23708"/>
        <dbReference type="Rhea" id="RHEA-COMP:9602"/>
        <dbReference type="Rhea" id="RHEA-COMP:9603"/>
        <dbReference type="ChEBI" id="CHEBI:15378"/>
        <dbReference type="ChEBI" id="CHEBI:58405"/>
        <dbReference type="ChEBI" id="CHEBI:60033"/>
        <dbReference type="ChEBI" id="CHEBI:78435"/>
        <dbReference type="EC" id="2.4.99.28"/>
    </reaction>
</comment>
<evidence type="ECO:0000256" key="4">
    <source>
        <dbReference type="ARBA" id="ARBA00022679"/>
    </source>
</evidence>
<feature type="transmembrane region" description="Helical" evidence="11">
    <location>
        <begin position="283"/>
        <end position="300"/>
    </location>
</feature>
<feature type="transmembrane region" description="Helical" evidence="11">
    <location>
        <begin position="349"/>
        <end position="370"/>
    </location>
</feature>
<feature type="transmembrane region" description="Helical" evidence="11">
    <location>
        <begin position="160"/>
        <end position="177"/>
    </location>
</feature>
<evidence type="ECO:0000256" key="2">
    <source>
        <dbReference type="ARBA" id="ARBA00022475"/>
    </source>
</evidence>
<dbReference type="GO" id="GO:0009252">
    <property type="term" value="P:peptidoglycan biosynthetic process"/>
    <property type="evidence" value="ECO:0007669"/>
    <property type="project" value="UniProtKB-UniRule"/>
</dbReference>
<name>A0A1W6YRS8_9BORD</name>
<gene>
    <name evidence="11" type="primary">mrdB</name>
    <name evidence="11" type="synonym">rodA</name>
    <name evidence="12" type="ORF">CAL12_25285</name>
</gene>
<evidence type="ECO:0000256" key="10">
    <source>
        <dbReference type="ARBA" id="ARBA00023316"/>
    </source>
</evidence>
<dbReference type="HAMAP" id="MF_02079">
    <property type="entry name" value="PGT_RodA"/>
    <property type="match status" value="1"/>
</dbReference>
<keyword evidence="8 11" id="KW-1133">Transmembrane helix</keyword>
<dbReference type="OrthoDB" id="9768187at2"/>
<dbReference type="GO" id="GO:0005886">
    <property type="term" value="C:plasma membrane"/>
    <property type="evidence" value="ECO:0007669"/>
    <property type="project" value="UniProtKB-SubCell"/>
</dbReference>
<dbReference type="GO" id="GO:0032153">
    <property type="term" value="C:cell division site"/>
    <property type="evidence" value="ECO:0007669"/>
    <property type="project" value="TreeGrafter"/>
</dbReference>
<dbReference type="PANTHER" id="PTHR30474:SF1">
    <property type="entry name" value="PEPTIDOGLYCAN GLYCOSYLTRANSFERASE MRDB"/>
    <property type="match status" value="1"/>
</dbReference>
<comment type="subcellular location">
    <subcellularLocation>
        <location evidence="11">Cell inner membrane</location>
        <topology evidence="11">Multi-pass membrane protein</topology>
    </subcellularLocation>
    <subcellularLocation>
        <location evidence="1">Membrane</location>
        <topology evidence="1">Multi-pass membrane protein</topology>
    </subcellularLocation>
</comment>
<dbReference type="UniPathway" id="UPA00219"/>
<dbReference type="InterPro" id="IPR001182">
    <property type="entry name" value="FtsW/RodA"/>
</dbReference>
<evidence type="ECO:0000256" key="1">
    <source>
        <dbReference type="ARBA" id="ARBA00004141"/>
    </source>
</evidence>
<keyword evidence="2 11" id="KW-1003">Cell membrane</keyword>
<keyword evidence="6 11" id="KW-0133">Cell shape</keyword>
<keyword evidence="10 11" id="KW-0961">Cell wall biogenesis/degradation</keyword>
<dbReference type="PANTHER" id="PTHR30474">
    <property type="entry name" value="CELL CYCLE PROTEIN"/>
    <property type="match status" value="1"/>
</dbReference>
<dbReference type="Proteomes" id="UP000194151">
    <property type="component" value="Chromosome"/>
</dbReference>
<comment type="pathway">
    <text evidence="11">Cell wall biogenesis; peptidoglycan biosynthesis.</text>
</comment>
<sequence>MKRLALILLRVVTAFDWPLLCILCLLTALGLTVMHSAVGSTDWRFADQSRNFVIAFFAMWVVALLPPKWLMKLAPPAYVVGVALLLAVELFGETSKGATRWLNLGVTRIQPSEMMKIALPLMLAWYFQRHEGQVRIRDFLFAGLLLGVPFLLIVRQPDLGTALLVFGAGFCVIYFAGLSFKLLIPVVLAAVIGIGTLVSYEDQLCQPEVDWVVLHDYQKHRVCTLLDPSTDPLGKGFHTIQSMIAVGSGGLYGKGYMKGTQTHLDFIPERTTDFIFAVYAEEFGLYGGVLILVLYGLLIARGLTIATRATSQFGRLLSGSLTMMFFIYVFVNIGMVTGILPVVGVPLPFMSYGGTALLTVGIACGMLMSINRHRSVKT</sequence>
<proteinExistence type="inferred from homology"/>
<dbReference type="GO" id="GO:0071555">
    <property type="term" value="P:cell wall organization"/>
    <property type="evidence" value="ECO:0007669"/>
    <property type="project" value="UniProtKB-KW"/>
</dbReference>
<keyword evidence="11" id="KW-0997">Cell inner membrane</keyword>
<feature type="transmembrane region" description="Helical" evidence="11">
    <location>
        <begin position="182"/>
        <end position="200"/>
    </location>
</feature>
<dbReference type="KEGG" id="bgv:CAL12_25285"/>
<evidence type="ECO:0000256" key="9">
    <source>
        <dbReference type="ARBA" id="ARBA00023136"/>
    </source>
</evidence>
<dbReference type="STRING" id="1416806.CAL12_25285"/>
<evidence type="ECO:0000256" key="5">
    <source>
        <dbReference type="ARBA" id="ARBA00022692"/>
    </source>
</evidence>
<protein>
    <recommendedName>
        <fullName evidence="11">Peptidoglycan glycosyltransferase MrdB</fullName>
        <shortName evidence="11">PGT</shortName>
        <ecNumber evidence="11">2.4.99.28</ecNumber>
    </recommendedName>
    <alternativeName>
        <fullName evidence="11">Cell elongation protein RodA</fullName>
    </alternativeName>
    <alternativeName>
        <fullName evidence="11">Cell wall polymerase</fullName>
    </alternativeName>
    <alternativeName>
        <fullName evidence="11">Peptidoglycan polymerase</fullName>
        <shortName evidence="11">PG polymerase</shortName>
    </alternativeName>
</protein>
<dbReference type="GO" id="GO:0051301">
    <property type="term" value="P:cell division"/>
    <property type="evidence" value="ECO:0007669"/>
    <property type="project" value="InterPro"/>
</dbReference>
<feature type="transmembrane region" description="Helical" evidence="11">
    <location>
        <begin position="73"/>
        <end position="91"/>
    </location>
</feature>
<dbReference type="EMBL" id="CP021108">
    <property type="protein sequence ID" value="ARP83795.1"/>
    <property type="molecule type" value="Genomic_DNA"/>
</dbReference>
<keyword evidence="7 11" id="KW-0573">Peptidoglycan synthesis</keyword>
<dbReference type="PROSITE" id="PS00428">
    <property type="entry name" value="FTSW_RODA_SPOVE"/>
    <property type="match status" value="1"/>
</dbReference>
<keyword evidence="5 11" id="KW-0812">Transmembrane</keyword>
<organism evidence="12 13">
    <name type="scientific">Bordetella genomosp. 8</name>
    <dbReference type="NCBI Taxonomy" id="1416806"/>
    <lineage>
        <taxon>Bacteria</taxon>
        <taxon>Pseudomonadati</taxon>
        <taxon>Pseudomonadota</taxon>
        <taxon>Betaproteobacteria</taxon>
        <taxon>Burkholderiales</taxon>
        <taxon>Alcaligenaceae</taxon>
        <taxon>Bordetella</taxon>
    </lineage>
</organism>
<dbReference type="GO" id="GO:0008955">
    <property type="term" value="F:peptidoglycan glycosyltransferase activity"/>
    <property type="evidence" value="ECO:0007669"/>
    <property type="project" value="UniProtKB-UniRule"/>
</dbReference>
<evidence type="ECO:0000256" key="7">
    <source>
        <dbReference type="ARBA" id="ARBA00022984"/>
    </source>
</evidence>
<keyword evidence="3 11" id="KW-0328">Glycosyltransferase</keyword>
<feature type="transmembrane region" description="Helical" evidence="11">
    <location>
        <begin position="321"/>
        <end position="343"/>
    </location>
</feature>
<dbReference type="AlphaFoldDB" id="A0A1W6YRS8"/>
<dbReference type="GO" id="GO:0015648">
    <property type="term" value="F:lipid-linked peptidoglycan transporter activity"/>
    <property type="evidence" value="ECO:0007669"/>
    <property type="project" value="TreeGrafter"/>
</dbReference>